<organism evidence="1">
    <name type="scientific">Arion vulgaris</name>
    <dbReference type="NCBI Taxonomy" id="1028688"/>
    <lineage>
        <taxon>Eukaryota</taxon>
        <taxon>Metazoa</taxon>
        <taxon>Spiralia</taxon>
        <taxon>Lophotrochozoa</taxon>
        <taxon>Mollusca</taxon>
        <taxon>Gastropoda</taxon>
        <taxon>Heterobranchia</taxon>
        <taxon>Euthyneura</taxon>
        <taxon>Panpulmonata</taxon>
        <taxon>Eupulmonata</taxon>
        <taxon>Stylommatophora</taxon>
        <taxon>Helicina</taxon>
        <taxon>Arionoidea</taxon>
        <taxon>Arionidae</taxon>
        <taxon>Arion</taxon>
    </lineage>
</organism>
<name>A0A0B7BE47_9EUPU</name>
<dbReference type="AlphaFoldDB" id="A0A0B7BE47"/>
<accession>A0A0B7BE47</accession>
<reference evidence="1" key="1">
    <citation type="submission" date="2014-12" db="EMBL/GenBank/DDBJ databases">
        <title>Insight into the proteome of Arion vulgaris.</title>
        <authorList>
            <person name="Aradska J."/>
            <person name="Bulat T."/>
            <person name="Smidak R."/>
            <person name="Sarate P."/>
            <person name="Gangsoo J."/>
            <person name="Sialana F."/>
            <person name="Bilban M."/>
            <person name="Lubec G."/>
        </authorList>
    </citation>
    <scope>NUCLEOTIDE SEQUENCE</scope>
    <source>
        <tissue evidence="1">Skin</tissue>
    </source>
</reference>
<dbReference type="EMBL" id="HACG01043726">
    <property type="protein sequence ID" value="CEK90591.1"/>
    <property type="molecule type" value="Transcribed_RNA"/>
</dbReference>
<proteinExistence type="predicted"/>
<sequence>MNINGFLGNTNLFGSWREVAASFGSGFYLMLWKASLLLDDYNNLHVIKMDRHGYNIWGHDPCYLLIVTLLLH</sequence>
<gene>
    <name evidence="1" type="primary">ORF177617</name>
</gene>
<protein>
    <submittedName>
        <fullName evidence="1">Uncharacterized protein</fullName>
    </submittedName>
</protein>
<evidence type="ECO:0000313" key="1">
    <source>
        <dbReference type="EMBL" id="CEK90591.1"/>
    </source>
</evidence>